<keyword evidence="2" id="KW-1185">Reference proteome</keyword>
<sequence length="50" mass="5778">MRKVRHDLDATDRRITAVLLASPRASWRSVAEVLGRTTKRSSTRWWKTPG</sequence>
<organism evidence="1 2">
    <name type="scientific">Streptomyces melanosporofaciens</name>
    <dbReference type="NCBI Taxonomy" id="67327"/>
    <lineage>
        <taxon>Bacteria</taxon>
        <taxon>Bacillati</taxon>
        <taxon>Actinomycetota</taxon>
        <taxon>Actinomycetes</taxon>
        <taxon>Kitasatosporales</taxon>
        <taxon>Streptomycetaceae</taxon>
        <taxon>Streptomyces</taxon>
        <taxon>Streptomyces violaceusniger group</taxon>
    </lineage>
</organism>
<dbReference type="AlphaFoldDB" id="A0A1H4YUL5"/>
<proteinExistence type="predicted"/>
<dbReference type="InterPro" id="IPR036388">
    <property type="entry name" value="WH-like_DNA-bd_sf"/>
</dbReference>
<dbReference type="Proteomes" id="UP000198609">
    <property type="component" value="Unassembled WGS sequence"/>
</dbReference>
<gene>
    <name evidence="1" type="ORF">SAMN04490356_7426</name>
</gene>
<evidence type="ECO:0000313" key="1">
    <source>
        <dbReference type="EMBL" id="SED20741.1"/>
    </source>
</evidence>
<reference evidence="2" key="1">
    <citation type="submission" date="2016-10" db="EMBL/GenBank/DDBJ databases">
        <authorList>
            <person name="Varghese N."/>
            <person name="Submissions S."/>
        </authorList>
    </citation>
    <scope>NUCLEOTIDE SEQUENCE [LARGE SCALE GENOMIC DNA]</scope>
    <source>
        <strain evidence="2">DSM 40318</strain>
    </source>
</reference>
<evidence type="ECO:0000313" key="2">
    <source>
        <dbReference type="Proteomes" id="UP000198609"/>
    </source>
</evidence>
<accession>A0A1H4YUL5</accession>
<dbReference type="EMBL" id="FNST01000002">
    <property type="protein sequence ID" value="SED20741.1"/>
    <property type="molecule type" value="Genomic_DNA"/>
</dbReference>
<name>A0A1H4YUL5_STRMJ</name>
<dbReference type="Gene3D" id="1.10.10.10">
    <property type="entry name" value="Winged helix-like DNA-binding domain superfamily/Winged helix DNA-binding domain"/>
    <property type="match status" value="1"/>
</dbReference>
<protein>
    <submittedName>
        <fullName evidence="1">Uncharacterized protein</fullName>
    </submittedName>
</protein>